<reference evidence="9 10" key="1">
    <citation type="submission" date="2024-01" db="EMBL/GenBank/DDBJ databases">
        <title>Genome assemblies of Stephania.</title>
        <authorList>
            <person name="Yang L."/>
        </authorList>
    </citation>
    <scope>NUCLEOTIDE SEQUENCE [LARGE SCALE GENOMIC DNA]</scope>
    <source>
        <strain evidence="9">JXDWG</strain>
        <tissue evidence="9">Leaf</tissue>
    </source>
</reference>
<evidence type="ECO:0000256" key="1">
    <source>
        <dbReference type="ARBA" id="ARBA00005184"/>
    </source>
</evidence>
<dbReference type="SUPFAM" id="SSF51126">
    <property type="entry name" value="Pectin lyase-like"/>
    <property type="match status" value="1"/>
</dbReference>
<dbReference type="PROSITE" id="PS00503">
    <property type="entry name" value="PECTINESTERASE_2"/>
    <property type="match status" value="1"/>
</dbReference>
<dbReference type="GO" id="GO:0045490">
    <property type="term" value="P:pectin catabolic process"/>
    <property type="evidence" value="ECO:0007669"/>
    <property type="project" value="UniProtKB-UniRule"/>
</dbReference>
<dbReference type="CDD" id="cd15798">
    <property type="entry name" value="PMEI-like_3"/>
    <property type="match status" value="1"/>
</dbReference>
<proteinExistence type="inferred from homology"/>
<dbReference type="PANTHER" id="PTHR31707">
    <property type="entry name" value="PECTINESTERASE"/>
    <property type="match status" value="1"/>
</dbReference>
<comment type="similarity">
    <text evidence="3">In the C-terminal section; belongs to the pectinesterase family.</text>
</comment>
<dbReference type="InterPro" id="IPR012334">
    <property type="entry name" value="Pectin_lyas_fold"/>
</dbReference>
<dbReference type="InterPro" id="IPR035513">
    <property type="entry name" value="Invertase/methylesterase_inhib"/>
</dbReference>
<keyword evidence="4 7" id="KW-0378">Hydrolase</keyword>
<evidence type="ECO:0000313" key="10">
    <source>
        <dbReference type="Proteomes" id="UP001419268"/>
    </source>
</evidence>
<dbReference type="GO" id="GO:0004857">
    <property type="term" value="F:enzyme inhibitor activity"/>
    <property type="evidence" value="ECO:0007669"/>
    <property type="project" value="InterPro"/>
</dbReference>
<evidence type="ECO:0000256" key="7">
    <source>
        <dbReference type="RuleBase" id="RU000589"/>
    </source>
</evidence>
<name>A0AAP0KU21_9MAGN</name>
<dbReference type="Proteomes" id="UP001419268">
    <property type="component" value="Unassembled WGS sequence"/>
</dbReference>
<dbReference type="EMBL" id="JBBNAG010000002">
    <property type="protein sequence ID" value="KAK9157380.1"/>
    <property type="molecule type" value="Genomic_DNA"/>
</dbReference>
<keyword evidence="10" id="KW-1185">Reference proteome</keyword>
<dbReference type="Pfam" id="PF01095">
    <property type="entry name" value="Pectinesterase"/>
    <property type="match status" value="1"/>
</dbReference>
<feature type="chain" id="PRO_5042663790" description="Pectinesterase" evidence="7">
    <location>
        <begin position="25"/>
        <end position="545"/>
    </location>
</feature>
<dbReference type="SUPFAM" id="SSF101148">
    <property type="entry name" value="Plant invertase/pectin methylesterase inhibitor"/>
    <property type="match status" value="1"/>
</dbReference>
<dbReference type="GO" id="GO:0042545">
    <property type="term" value="P:cell wall modification"/>
    <property type="evidence" value="ECO:0007669"/>
    <property type="project" value="UniProtKB-UniRule"/>
</dbReference>
<gene>
    <name evidence="9" type="ORF">Scep_003954</name>
</gene>
<dbReference type="Pfam" id="PF04043">
    <property type="entry name" value="PMEI"/>
    <property type="match status" value="1"/>
</dbReference>
<organism evidence="9 10">
    <name type="scientific">Stephania cephalantha</name>
    <dbReference type="NCBI Taxonomy" id="152367"/>
    <lineage>
        <taxon>Eukaryota</taxon>
        <taxon>Viridiplantae</taxon>
        <taxon>Streptophyta</taxon>
        <taxon>Embryophyta</taxon>
        <taxon>Tracheophyta</taxon>
        <taxon>Spermatophyta</taxon>
        <taxon>Magnoliopsida</taxon>
        <taxon>Ranunculales</taxon>
        <taxon>Menispermaceae</taxon>
        <taxon>Menispermoideae</taxon>
        <taxon>Cissampelideae</taxon>
        <taxon>Stephania</taxon>
    </lineage>
</organism>
<evidence type="ECO:0000256" key="5">
    <source>
        <dbReference type="ARBA" id="ARBA00023085"/>
    </source>
</evidence>
<comment type="pathway">
    <text evidence="1 7">Glycan metabolism; pectin degradation; 2-dehydro-3-deoxy-D-gluconate from pectin: step 1/5.</text>
</comment>
<feature type="domain" description="Pectinesterase inhibitor" evidence="8">
    <location>
        <begin position="36"/>
        <end position="182"/>
    </location>
</feature>
<dbReference type="FunFam" id="2.160.20.10:FF:000001">
    <property type="entry name" value="Pectinesterase"/>
    <property type="match status" value="1"/>
</dbReference>
<evidence type="ECO:0000256" key="3">
    <source>
        <dbReference type="ARBA" id="ARBA00007786"/>
    </source>
</evidence>
<comment type="caution">
    <text evidence="9">The sequence shown here is derived from an EMBL/GenBank/DDBJ whole genome shotgun (WGS) entry which is preliminary data.</text>
</comment>
<dbReference type="InterPro" id="IPR033131">
    <property type="entry name" value="Pectinesterase_Asp_AS"/>
</dbReference>
<protein>
    <recommendedName>
        <fullName evidence="7">Pectinesterase</fullName>
        <ecNumber evidence="7">3.1.1.11</ecNumber>
    </recommendedName>
</protein>
<dbReference type="AlphaFoldDB" id="A0AAP0KU21"/>
<feature type="active site" evidence="6">
    <location>
        <position position="379"/>
    </location>
</feature>
<dbReference type="NCBIfam" id="TIGR01614">
    <property type="entry name" value="PME_inhib"/>
    <property type="match status" value="1"/>
</dbReference>
<dbReference type="InterPro" id="IPR011050">
    <property type="entry name" value="Pectin_lyase_fold/virulence"/>
</dbReference>
<dbReference type="GO" id="GO:0030599">
    <property type="term" value="F:pectinesterase activity"/>
    <property type="evidence" value="ECO:0007669"/>
    <property type="project" value="UniProtKB-UniRule"/>
</dbReference>
<evidence type="ECO:0000259" key="8">
    <source>
        <dbReference type="SMART" id="SM00856"/>
    </source>
</evidence>
<evidence type="ECO:0000313" key="9">
    <source>
        <dbReference type="EMBL" id="KAK9157380.1"/>
    </source>
</evidence>
<dbReference type="InterPro" id="IPR006501">
    <property type="entry name" value="Pectinesterase_inhib_dom"/>
</dbReference>
<keyword evidence="5 7" id="KW-0063">Aspartyl esterase</keyword>
<comment type="catalytic activity">
    <reaction evidence="7">
        <text>[(1-&gt;4)-alpha-D-galacturonosyl methyl ester](n) + n H2O = [(1-&gt;4)-alpha-D-galacturonosyl](n) + n methanol + n H(+)</text>
        <dbReference type="Rhea" id="RHEA:22380"/>
        <dbReference type="Rhea" id="RHEA-COMP:14570"/>
        <dbReference type="Rhea" id="RHEA-COMP:14573"/>
        <dbReference type="ChEBI" id="CHEBI:15377"/>
        <dbReference type="ChEBI" id="CHEBI:15378"/>
        <dbReference type="ChEBI" id="CHEBI:17790"/>
        <dbReference type="ChEBI" id="CHEBI:140522"/>
        <dbReference type="ChEBI" id="CHEBI:140523"/>
        <dbReference type="EC" id="3.1.1.11"/>
    </reaction>
</comment>
<comment type="similarity">
    <text evidence="2">In the N-terminal section; belongs to the PMEI family.</text>
</comment>
<evidence type="ECO:0000256" key="6">
    <source>
        <dbReference type="PROSITE-ProRule" id="PRU10040"/>
    </source>
</evidence>
<dbReference type="InterPro" id="IPR000070">
    <property type="entry name" value="Pectinesterase_cat"/>
</dbReference>
<sequence length="545" mass="60175">MASYTLPLFITLSSILFFSNTTFALQSISVSSTTLNSSTYLSSMCQTIPYPASCLHSLKLSISISINPSIITFLQQTLNLALTQIAKIPNLLSQGIIETQRGTIDDCKELHQITLTSIHKSLSMISNPHKLSYININALLSAALTNKNTCLEGLDTASGPLKQEVTQSMNTAYQHVSNSLSLLCKKSKYPKGNSTRNRNLLEFPKWVRKKDRRIMQSSGGDGGVDEGGLVISVAKDGNGNFSTIMDAINFTPNNSDDRVFITIGEGVYEENVVVQSYKTNIVLLGDGSEVTVITGNRSVGDGWTTFRSATVAVSGEGFLARDITFENTAGPEKGQAVALRINADLAALYKCTIIGYQDTLYVHSFRQFYRECDIYGTVDFIFGNAAVVFQGCNIIARLPKPGQFNAITAQSRETPDEATGMSIQNCSIIADDDLYNANSNTSNAIVKSYLGRPWRKYSRTVYMESFISDFINPVGWKEWSDDVGVEKLYYGEYENYGPGSATENRVSWLGYHVMDYYEASDFSVLQFIAGEDWLESTSFPYDDHI</sequence>
<dbReference type="Gene3D" id="2.160.20.10">
    <property type="entry name" value="Single-stranded right-handed beta-helix, Pectin lyase-like"/>
    <property type="match status" value="1"/>
</dbReference>
<evidence type="ECO:0000256" key="2">
    <source>
        <dbReference type="ARBA" id="ARBA00006027"/>
    </source>
</evidence>
<evidence type="ECO:0000256" key="4">
    <source>
        <dbReference type="ARBA" id="ARBA00022801"/>
    </source>
</evidence>
<dbReference type="SMART" id="SM00856">
    <property type="entry name" value="PMEI"/>
    <property type="match status" value="1"/>
</dbReference>
<dbReference type="Gene3D" id="1.20.140.40">
    <property type="entry name" value="Invertase/pectin methylesterase inhibitor family protein"/>
    <property type="match status" value="1"/>
</dbReference>
<feature type="signal peptide" evidence="7">
    <location>
        <begin position="1"/>
        <end position="24"/>
    </location>
</feature>
<keyword evidence="7" id="KW-0732">Signal</keyword>
<accession>A0AAP0KU21</accession>
<dbReference type="EC" id="3.1.1.11" evidence="7"/>